<evidence type="ECO:0008006" key="5">
    <source>
        <dbReference type="Google" id="ProtNLM"/>
    </source>
</evidence>
<accession>A0ABT2ZV70</accession>
<evidence type="ECO:0000313" key="4">
    <source>
        <dbReference type="Proteomes" id="UP001526166"/>
    </source>
</evidence>
<organism evidence="3 4">
    <name type="scientific">Sedimentimonas flavescens</name>
    <dbReference type="NCBI Taxonomy" id="2851012"/>
    <lineage>
        <taxon>Bacteria</taxon>
        <taxon>Pseudomonadati</taxon>
        <taxon>Pseudomonadota</taxon>
        <taxon>Alphaproteobacteria</taxon>
        <taxon>Rhodobacterales</taxon>
        <taxon>Rhodobacter group</taxon>
        <taxon>Sedimentimonas</taxon>
    </lineage>
</organism>
<reference evidence="3 4" key="1">
    <citation type="submission" date="2022-10" db="EMBL/GenBank/DDBJ databases">
        <title>Sinirhodobacter sp. nov., isolated from ocean surface sediments.</title>
        <authorList>
            <person name="He W."/>
            <person name="Wang L."/>
            <person name="Zhang D.-F."/>
        </authorList>
    </citation>
    <scope>NUCLEOTIDE SEQUENCE [LARGE SCALE GENOMIC DNA]</scope>
    <source>
        <strain evidence="3 4">WL0115</strain>
    </source>
</reference>
<dbReference type="RefSeq" id="WP_263846924.1">
    <property type="nucleotide sequence ID" value="NZ_JAOWKW010000001.1"/>
</dbReference>
<evidence type="ECO:0000256" key="2">
    <source>
        <dbReference type="SAM" id="MobiDB-lite"/>
    </source>
</evidence>
<evidence type="ECO:0000256" key="1">
    <source>
        <dbReference type="SAM" id="Coils"/>
    </source>
</evidence>
<comment type="caution">
    <text evidence="3">The sequence shown here is derived from an EMBL/GenBank/DDBJ whole genome shotgun (WGS) entry which is preliminary data.</text>
</comment>
<sequence length="187" mass="21103">MARKPSKPAIHTLESPALPSTLSNPSVGSDLAIQLFHELAPVSAYEKLVAQNIIANEQQAMDLRKRRDAILRHRAGDMIALKLVRRRDRKEAGPDPQSDADIRELVRAWIFCEQGASGAIADHDIDEERALTDAYIEYADLLNDIGKQLNQLENRRRRLRDDYRTLQIERHASETIEDAEILGGSND</sequence>
<gene>
    <name evidence="3" type="ORF">OE699_02135</name>
</gene>
<name>A0ABT2ZV70_9RHOB</name>
<keyword evidence="4" id="KW-1185">Reference proteome</keyword>
<feature type="coiled-coil region" evidence="1">
    <location>
        <begin position="135"/>
        <end position="169"/>
    </location>
</feature>
<proteinExistence type="predicted"/>
<protein>
    <recommendedName>
        <fullName evidence="5">Terminase small subunit</fullName>
    </recommendedName>
</protein>
<dbReference type="EMBL" id="JAOWKW010000001">
    <property type="protein sequence ID" value="MCV2877639.1"/>
    <property type="molecule type" value="Genomic_DNA"/>
</dbReference>
<evidence type="ECO:0000313" key="3">
    <source>
        <dbReference type="EMBL" id="MCV2877639.1"/>
    </source>
</evidence>
<dbReference type="Proteomes" id="UP001526166">
    <property type="component" value="Unassembled WGS sequence"/>
</dbReference>
<keyword evidence="1" id="KW-0175">Coiled coil</keyword>
<feature type="region of interest" description="Disordered" evidence="2">
    <location>
        <begin position="1"/>
        <end position="21"/>
    </location>
</feature>